<feature type="region of interest" description="Disordered" evidence="1">
    <location>
        <begin position="1"/>
        <end position="29"/>
    </location>
</feature>
<sequence length="45" mass="4989">SAAASMNTAPLLSAGTKHKSPYKTQARRERGTENIFEHFEKIAEL</sequence>
<feature type="compositionally biased region" description="Polar residues" evidence="1">
    <location>
        <begin position="1"/>
        <end position="10"/>
    </location>
</feature>
<evidence type="ECO:0000256" key="1">
    <source>
        <dbReference type="SAM" id="MobiDB-lite"/>
    </source>
</evidence>
<dbReference type="AlphaFoldDB" id="A0A061R7T6"/>
<protein>
    <submittedName>
        <fullName evidence="2">Uncharacterized protein</fullName>
    </submittedName>
</protein>
<reference evidence="2" key="1">
    <citation type="submission" date="2014-05" db="EMBL/GenBank/DDBJ databases">
        <title>The transcriptome of the halophilic microalga Tetraselmis sp. GSL018 isolated from the Great Salt Lake, Utah.</title>
        <authorList>
            <person name="Jinkerson R.E."/>
            <person name="D'Adamo S."/>
            <person name="Posewitz M.C."/>
        </authorList>
    </citation>
    <scope>NUCLEOTIDE SEQUENCE</scope>
    <source>
        <strain evidence="2">GSL018</strain>
    </source>
</reference>
<evidence type="ECO:0000313" key="2">
    <source>
        <dbReference type="EMBL" id="JAC69002.1"/>
    </source>
</evidence>
<proteinExistence type="predicted"/>
<name>A0A061R7T6_9CHLO</name>
<organism evidence="2">
    <name type="scientific">Tetraselmis sp. GSL018</name>
    <dbReference type="NCBI Taxonomy" id="582737"/>
    <lineage>
        <taxon>Eukaryota</taxon>
        <taxon>Viridiplantae</taxon>
        <taxon>Chlorophyta</taxon>
        <taxon>core chlorophytes</taxon>
        <taxon>Chlorodendrophyceae</taxon>
        <taxon>Chlorodendrales</taxon>
        <taxon>Chlorodendraceae</taxon>
        <taxon>Tetraselmis</taxon>
    </lineage>
</organism>
<accession>A0A061R7T6</accession>
<dbReference type="EMBL" id="GBEZ01017324">
    <property type="protein sequence ID" value="JAC69002.1"/>
    <property type="molecule type" value="Transcribed_RNA"/>
</dbReference>
<gene>
    <name evidence="2" type="ORF">TSPGSL018_7434</name>
</gene>
<feature type="non-terminal residue" evidence="2">
    <location>
        <position position="1"/>
    </location>
</feature>